<evidence type="ECO:0000313" key="1">
    <source>
        <dbReference type="EMBL" id="KAJ3482640.1"/>
    </source>
</evidence>
<dbReference type="Proteomes" id="UP001212997">
    <property type="component" value="Unassembled WGS sequence"/>
</dbReference>
<keyword evidence="2" id="KW-1185">Reference proteome</keyword>
<protein>
    <submittedName>
        <fullName evidence="1">Uncharacterized protein</fullName>
    </submittedName>
</protein>
<name>A0AAD5V0A2_9APHY</name>
<dbReference type="EMBL" id="JANAWD010000264">
    <property type="protein sequence ID" value="KAJ3482640.1"/>
    <property type="molecule type" value="Genomic_DNA"/>
</dbReference>
<reference evidence="1" key="1">
    <citation type="submission" date="2022-07" db="EMBL/GenBank/DDBJ databases">
        <title>Genome Sequence of Physisporinus lineatus.</title>
        <authorList>
            <person name="Buettner E."/>
        </authorList>
    </citation>
    <scope>NUCLEOTIDE SEQUENCE</scope>
    <source>
        <strain evidence="1">VT162</strain>
    </source>
</reference>
<dbReference type="AlphaFoldDB" id="A0AAD5V0A2"/>
<accession>A0AAD5V0A2</accession>
<organism evidence="1 2">
    <name type="scientific">Meripilus lineatus</name>
    <dbReference type="NCBI Taxonomy" id="2056292"/>
    <lineage>
        <taxon>Eukaryota</taxon>
        <taxon>Fungi</taxon>
        <taxon>Dikarya</taxon>
        <taxon>Basidiomycota</taxon>
        <taxon>Agaricomycotina</taxon>
        <taxon>Agaricomycetes</taxon>
        <taxon>Polyporales</taxon>
        <taxon>Meripilaceae</taxon>
        <taxon>Meripilus</taxon>
    </lineage>
</organism>
<comment type="caution">
    <text evidence="1">The sequence shown here is derived from an EMBL/GenBank/DDBJ whole genome shotgun (WGS) entry which is preliminary data.</text>
</comment>
<proteinExistence type="predicted"/>
<evidence type="ECO:0000313" key="2">
    <source>
        <dbReference type="Proteomes" id="UP001212997"/>
    </source>
</evidence>
<sequence length="178" mass="19730">MVFCTIDKSLTGALDICLSQCSGTLRYLSVAYDEVEAGVLEFPSIANHLALECLDLAGTPSDAIPHFARRIPEALAPNIVAMHLRLDFNPAYLAKDPTSWNSLDASLGLPKFKNLRLLVIWTNPAQEGDDNRKEIESSLNNMLPVAYKRDILWWGDTVTFNGRLKWIATHVLLTNGCS</sequence>
<gene>
    <name evidence="1" type="ORF">NLI96_g6858</name>
</gene>